<dbReference type="InterPro" id="IPR013216">
    <property type="entry name" value="Methyltransf_11"/>
</dbReference>
<dbReference type="GO" id="GO:0032259">
    <property type="term" value="P:methylation"/>
    <property type="evidence" value="ECO:0007669"/>
    <property type="project" value="UniProtKB-KW"/>
</dbReference>
<reference evidence="3 4" key="1">
    <citation type="journal article" date="2014" name="PLoS Genet.">
        <title>Phylogenetically driven sequencing of extremely halophilic archaea reveals strategies for static and dynamic osmo-response.</title>
        <authorList>
            <person name="Becker E.A."/>
            <person name="Seitzer P.M."/>
            <person name="Tritt A."/>
            <person name="Larsen D."/>
            <person name="Krusor M."/>
            <person name="Yao A.I."/>
            <person name="Wu D."/>
            <person name="Madern D."/>
            <person name="Eisen J.A."/>
            <person name="Darling A.E."/>
            <person name="Facciotti M.T."/>
        </authorList>
    </citation>
    <scope>NUCLEOTIDE SEQUENCE [LARGE SCALE GENOMIC DNA]</scope>
    <source>
        <strain evidence="3 4">DSM 13077</strain>
    </source>
</reference>
<dbReference type="PANTHER" id="PTHR44068:SF11">
    <property type="entry name" value="GERANYL DIPHOSPHATE 2-C-METHYLTRANSFERASE"/>
    <property type="match status" value="1"/>
</dbReference>
<dbReference type="AlphaFoldDB" id="M0APM4"/>
<gene>
    <name evidence="3" type="ORF">C480_18722</name>
</gene>
<sequence length="233" mass="27146">MKQIFADLINLSANDRVLDCSGGLGDNATWIAREYGAKTIGVNINRLQLGLARELAIDRNVKSLTEFRHDDFTQLETVENDSVDVVWAIESICYAEDKRDFLEQAKRVLKPKGRIVISDWFLDQRDFSKIEQFIMRKWLEGWKVPNYAHIDDFRENLSQLGFKNIRRQDATENTLPSARVLYLFSLWDYPLSKVLNAVGLREQLRLENTTAIHYMYYAYKLRLITYSIVAAKL</sequence>
<dbReference type="CDD" id="cd02440">
    <property type="entry name" value="AdoMet_MTases"/>
    <property type="match status" value="1"/>
</dbReference>
<dbReference type="SUPFAM" id="SSF53335">
    <property type="entry name" value="S-adenosyl-L-methionine-dependent methyltransferases"/>
    <property type="match status" value="1"/>
</dbReference>
<comment type="caution">
    <text evidence="3">The sequence shown here is derived from an EMBL/GenBank/DDBJ whole genome shotgun (WGS) entry which is preliminary data.</text>
</comment>
<evidence type="ECO:0000313" key="4">
    <source>
        <dbReference type="Proteomes" id="UP000011591"/>
    </source>
</evidence>
<dbReference type="PANTHER" id="PTHR44068">
    <property type="entry name" value="ZGC:194242"/>
    <property type="match status" value="1"/>
</dbReference>
<dbReference type="Gene3D" id="3.40.50.150">
    <property type="entry name" value="Vaccinia Virus protein VP39"/>
    <property type="match status" value="1"/>
</dbReference>
<protein>
    <submittedName>
        <fullName evidence="3">UbiE/COQ5 family methyltransferase</fullName>
    </submittedName>
</protein>
<organism evidence="3 4">
    <name type="scientific">Natrialba aegyptia DSM 13077</name>
    <dbReference type="NCBI Taxonomy" id="1227491"/>
    <lineage>
        <taxon>Archaea</taxon>
        <taxon>Methanobacteriati</taxon>
        <taxon>Methanobacteriota</taxon>
        <taxon>Stenosarchaea group</taxon>
        <taxon>Halobacteria</taxon>
        <taxon>Halobacteriales</taxon>
        <taxon>Natrialbaceae</taxon>
        <taxon>Natrialba</taxon>
    </lineage>
</organism>
<name>M0APM4_9EURY</name>
<accession>M0APM4</accession>
<dbReference type="GO" id="GO:0008757">
    <property type="term" value="F:S-adenosylmethionine-dependent methyltransferase activity"/>
    <property type="evidence" value="ECO:0007669"/>
    <property type="project" value="InterPro"/>
</dbReference>
<dbReference type="Pfam" id="PF08241">
    <property type="entry name" value="Methyltransf_11"/>
    <property type="match status" value="1"/>
</dbReference>
<evidence type="ECO:0000256" key="1">
    <source>
        <dbReference type="ARBA" id="ARBA00022679"/>
    </source>
</evidence>
<keyword evidence="4" id="KW-1185">Reference proteome</keyword>
<evidence type="ECO:0000313" key="3">
    <source>
        <dbReference type="EMBL" id="ELZ00666.1"/>
    </source>
</evidence>
<proteinExistence type="predicted"/>
<dbReference type="InterPro" id="IPR050447">
    <property type="entry name" value="Erg6_SMT_methyltransf"/>
</dbReference>
<dbReference type="EMBL" id="AOIP01000052">
    <property type="protein sequence ID" value="ELZ00666.1"/>
    <property type="molecule type" value="Genomic_DNA"/>
</dbReference>
<feature type="domain" description="Methyltransferase type 11" evidence="2">
    <location>
        <begin position="18"/>
        <end position="117"/>
    </location>
</feature>
<keyword evidence="3" id="KW-0489">Methyltransferase</keyword>
<dbReference type="Proteomes" id="UP000011591">
    <property type="component" value="Unassembled WGS sequence"/>
</dbReference>
<keyword evidence="1 3" id="KW-0808">Transferase</keyword>
<dbReference type="InterPro" id="IPR029063">
    <property type="entry name" value="SAM-dependent_MTases_sf"/>
</dbReference>
<evidence type="ECO:0000259" key="2">
    <source>
        <dbReference type="Pfam" id="PF08241"/>
    </source>
</evidence>